<dbReference type="EMBL" id="JBBLZC010000013">
    <property type="protein sequence ID" value="MEK0084295.1"/>
    <property type="molecule type" value="Genomic_DNA"/>
</dbReference>
<keyword evidence="1 6" id="KW-0963">Cytoplasm</keyword>
<dbReference type="InterPro" id="IPR010994">
    <property type="entry name" value="RuvA_2-like"/>
</dbReference>
<keyword evidence="5 6" id="KW-0234">DNA repair</keyword>
<dbReference type="InterPro" id="IPR036267">
    <property type="entry name" value="RuvA_C_sf"/>
</dbReference>
<dbReference type="Gene3D" id="1.10.8.10">
    <property type="entry name" value="DNA helicase RuvA subunit, C-terminal domain"/>
    <property type="match status" value="1"/>
</dbReference>
<dbReference type="InterPro" id="IPR012340">
    <property type="entry name" value="NA-bd_OB-fold"/>
</dbReference>
<proteinExistence type="inferred from homology"/>
<dbReference type="InterPro" id="IPR000085">
    <property type="entry name" value="RuvA"/>
</dbReference>
<dbReference type="Gene3D" id="1.10.150.20">
    <property type="entry name" value="5' to 3' exonuclease, C-terminal subdomain"/>
    <property type="match status" value="1"/>
</dbReference>
<dbReference type="RefSeq" id="WP_418160143.1">
    <property type="nucleotide sequence ID" value="NZ_JBBLZC010000013.1"/>
</dbReference>
<dbReference type="Pfam" id="PF07499">
    <property type="entry name" value="RuvA_C"/>
    <property type="match status" value="1"/>
</dbReference>
<evidence type="ECO:0000256" key="1">
    <source>
        <dbReference type="ARBA" id="ARBA00022490"/>
    </source>
</evidence>
<evidence type="ECO:0000256" key="2">
    <source>
        <dbReference type="ARBA" id="ARBA00022763"/>
    </source>
</evidence>
<feature type="region of interest" description="Domain III" evidence="6">
    <location>
        <begin position="157"/>
        <end position="203"/>
    </location>
</feature>
<evidence type="ECO:0000256" key="6">
    <source>
        <dbReference type="HAMAP-Rule" id="MF_00031"/>
    </source>
</evidence>
<comment type="similarity">
    <text evidence="6">Belongs to the RuvA family.</text>
</comment>
<sequence>MIARLRGTLAGVGEDHVIVDVGGVGYLVTVAPATLGRLPSVGEAVELHTELHMREDGISLYGFLEASDRVWFRLLQTVQGVGARVALSLLGTLRPHELANAIAAGDKAALGRASGVGSRLAARIVSELKDRVGSLPQAQAPAGVAPVAVASLGGPANDALSALLNLGYARVEAYAAIARVQARLGTDLPVDVMVREGLKELVA</sequence>
<feature type="domain" description="DNA helicase Holliday junction RuvA type" evidence="7">
    <location>
        <begin position="1"/>
        <end position="62"/>
    </location>
</feature>
<evidence type="ECO:0000313" key="9">
    <source>
        <dbReference type="EMBL" id="MEK0084295.1"/>
    </source>
</evidence>
<dbReference type="Pfam" id="PF14520">
    <property type="entry name" value="HHH_5"/>
    <property type="match status" value="1"/>
</dbReference>
<dbReference type="InterPro" id="IPR011114">
    <property type="entry name" value="RuvA_C"/>
</dbReference>
<comment type="caution">
    <text evidence="9">The sequence shown here is derived from an EMBL/GenBank/DDBJ whole genome shotgun (WGS) entry which is preliminary data.</text>
</comment>
<dbReference type="GO" id="GO:0016787">
    <property type="term" value="F:hydrolase activity"/>
    <property type="evidence" value="ECO:0007669"/>
    <property type="project" value="UniProtKB-KW"/>
</dbReference>
<reference evidence="9 10" key="1">
    <citation type="submission" date="2024-01" db="EMBL/GenBank/DDBJ databases">
        <title>Multi-omics insights into the function and evolution of sodium benzoate biodegradation pathways in Benzoatithermus flavus gen. nov., sp. nov. from hot spring.</title>
        <authorList>
            <person name="Hu C.-J."/>
            <person name="Li W.-J."/>
        </authorList>
    </citation>
    <scope>NUCLEOTIDE SEQUENCE [LARGE SCALE GENOMIC DNA]</scope>
    <source>
        <strain evidence="9 10">SYSU G07066</strain>
    </source>
</reference>
<dbReference type="SUPFAM" id="SSF50249">
    <property type="entry name" value="Nucleic acid-binding proteins"/>
    <property type="match status" value="1"/>
</dbReference>
<comment type="domain">
    <text evidence="6">Has three domains with a flexible linker between the domains II and III and assumes an 'L' shape. Domain III is highly mobile and contacts RuvB.</text>
</comment>
<dbReference type="NCBIfam" id="TIGR00084">
    <property type="entry name" value="ruvA"/>
    <property type="match status" value="1"/>
</dbReference>
<keyword evidence="4 6" id="KW-0233">DNA recombination</keyword>
<feature type="region of interest" description="Domain I" evidence="6">
    <location>
        <begin position="1"/>
        <end position="64"/>
    </location>
</feature>
<feature type="domain" description="Holliday junction DNA helicase RuvA C-terminal" evidence="8">
    <location>
        <begin position="156"/>
        <end position="201"/>
    </location>
</feature>
<evidence type="ECO:0000259" key="7">
    <source>
        <dbReference type="Pfam" id="PF01330"/>
    </source>
</evidence>
<comment type="caution">
    <text evidence="6">Lacks conserved residue(s) required for the propagation of feature annotation.</text>
</comment>
<dbReference type="CDD" id="cd14332">
    <property type="entry name" value="UBA_RuvA_C"/>
    <property type="match status" value="1"/>
</dbReference>
<dbReference type="InterPro" id="IPR013849">
    <property type="entry name" value="DNA_helicase_Holl-junc_RuvA_I"/>
</dbReference>
<organism evidence="9 10">
    <name type="scientific">Benzoatithermus flavus</name>
    <dbReference type="NCBI Taxonomy" id="3108223"/>
    <lineage>
        <taxon>Bacteria</taxon>
        <taxon>Pseudomonadati</taxon>
        <taxon>Pseudomonadota</taxon>
        <taxon>Alphaproteobacteria</taxon>
        <taxon>Geminicoccales</taxon>
        <taxon>Geminicoccaceae</taxon>
        <taxon>Benzoatithermus</taxon>
    </lineage>
</organism>
<dbReference type="GO" id="GO:0003678">
    <property type="term" value="F:DNA helicase activity"/>
    <property type="evidence" value="ECO:0007669"/>
    <property type="project" value="UniProtKB-EC"/>
</dbReference>
<evidence type="ECO:0000259" key="8">
    <source>
        <dbReference type="Pfam" id="PF07499"/>
    </source>
</evidence>
<dbReference type="Proteomes" id="UP001375743">
    <property type="component" value="Unassembled WGS sequence"/>
</dbReference>
<evidence type="ECO:0000256" key="4">
    <source>
        <dbReference type="ARBA" id="ARBA00023172"/>
    </source>
</evidence>
<comment type="subunit">
    <text evidence="6">Homotetramer. Forms an RuvA(8)-RuvB(12)-Holliday junction (HJ) complex. HJ DNA is sandwiched between 2 RuvA tetramers; dsDNA enters through RuvA and exits via RuvB. An RuvB hexamer assembles on each DNA strand where it exits the tetramer. Each RuvB hexamer is contacted by two RuvA subunits (via domain III) on 2 adjacent RuvB subunits; this complex drives branch migration. In the full resolvosome a probable DNA-RuvA(4)-RuvB(12)-RuvC(2) complex forms which resolves the HJ.</text>
</comment>
<evidence type="ECO:0000256" key="5">
    <source>
        <dbReference type="ARBA" id="ARBA00023204"/>
    </source>
</evidence>
<dbReference type="SUPFAM" id="SSF47781">
    <property type="entry name" value="RuvA domain 2-like"/>
    <property type="match status" value="1"/>
</dbReference>
<dbReference type="HAMAP" id="MF_00031">
    <property type="entry name" value="DNA_HJ_migration_RuvA"/>
    <property type="match status" value="1"/>
</dbReference>
<name>A0ABU8XSV8_9PROT</name>
<keyword evidence="10" id="KW-1185">Reference proteome</keyword>
<protein>
    <recommendedName>
        <fullName evidence="6">Holliday junction branch migration complex subunit RuvA</fullName>
    </recommendedName>
</protein>
<dbReference type="Gene3D" id="2.40.50.140">
    <property type="entry name" value="Nucleic acid-binding proteins"/>
    <property type="match status" value="1"/>
</dbReference>
<accession>A0ABU8XSV8</accession>
<dbReference type="Pfam" id="PF01330">
    <property type="entry name" value="RuvA_N"/>
    <property type="match status" value="1"/>
</dbReference>
<comment type="subcellular location">
    <subcellularLocation>
        <location evidence="6">Cytoplasm</location>
    </subcellularLocation>
</comment>
<dbReference type="SUPFAM" id="SSF46929">
    <property type="entry name" value="DNA helicase RuvA subunit, C-terminal domain"/>
    <property type="match status" value="1"/>
</dbReference>
<evidence type="ECO:0000256" key="3">
    <source>
        <dbReference type="ARBA" id="ARBA00023125"/>
    </source>
</evidence>
<keyword evidence="3 6" id="KW-0238">DNA-binding</keyword>
<evidence type="ECO:0000313" key="10">
    <source>
        <dbReference type="Proteomes" id="UP001375743"/>
    </source>
</evidence>
<comment type="function">
    <text evidence="6">The RuvA-RuvB-RuvC complex processes Holliday junction (HJ) DNA during genetic recombination and DNA repair, while the RuvA-RuvB complex plays an important role in the rescue of blocked DNA replication forks via replication fork reversal (RFR). RuvA specifically binds to HJ cruciform DNA, conferring on it an open structure. The RuvB hexamer acts as an ATP-dependent pump, pulling dsDNA into and through the RuvAB complex. HJ branch migration allows RuvC to scan DNA until it finds its consensus sequence, where it cleaves and resolves the cruciform DNA.</text>
</comment>
<keyword evidence="9" id="KW-0378">Hydrolase</keyword>
<gene>
    <name evidence="6 9" type="primary">ruvA</name>
    <name evidence="9" type="ORF">U1T56_14120</name>
</gene>
<keyword evidence="2 6" id="KW-0227">DNA damage</keyword>